<dbReference type="OrthoDB" id="9795596at2"/>
<evidence type="ECO:0000313" key="2">
    <source>
        <dbReference type="EMBL" id="RHW18989.1"/>
    </source>
</evidence>
<gene>
    <name evidence="2" type="ORF">D1610_02330</name>
</gene>
<name>A0A396RRH2_9SPHN</name>
<dbReference type="Proteomes" id="UP000266693">
    <property type="component" value="Unassembled WGS sequence"/>
</dbReference>
<dbReference type="AlphaFoldDB" id="A0A396RRH2"/>
<dbReference type="PROSITE" id="PS50943">
    <property type="entry name" value="HTH_CROC1"/>
    <property type="match status" value="1"/>
</dbReference>
<organism evidence="2 3">
    <name type="scientific">Sphingomonas gilva</name>
    <dbReference type="NCBI Taxonomy" id="2305907"/>
    <lineage>
        <taxon>Bacteria</taxon>
        <taxon>Pseudomonadati</taxon>
        <taxon>Pseudomonadota</taxon>
        <taxon>Alphaproteobacteria</taxon>
        <taxon>Sphingomonadales</taxon>
        <taxon>Sphingomonadaceae</taxon>
        <taxon>Sphingomonas</taxon>
    </lineage>
</organism>
<sequence>MTTDHITPAGTSVLDDLGLDAEFTAKAKLAIRIRKTIEELGLTQRQVQSRTGLPQPRISQIVRGQLDDVSKTKLEECLRSLGHDITIMIGPRHEGSGELKVLTREAA</sequence>
<dbReference type="InterPro" id="IPR010982">
    <property type="entry name" value="Lambda_DNA-bd_dom_sf"/>
</dbReference>
<dbReference type="EMBL" id="QWLV01000001">
    <property type="protein sequence ID" value="RHW18989.1"/>
    <property type="molecule type" value="Genomic_DNA"/>
</dbReference>
<evidence type="ECO:0000259" key="1">
    <source>
        <dbReference type="PROSITE" id="PS50943"/>
    </source>
</evidence>
<dbReference type="GO" id="GO:0003677">
    <property type="term" value="F:DNA binding"/>
    <property type="evidence" value="ECO:0007669"/>
    <property type="project" value="InterPro"/>
</dbReference>
<reference evidence="2 3" key="1">
    <citation type="submission" date="2018-08" db="EMBL/GenBank/DDBJ databases">
        <title>The multiple taxonomic identification of Sphingomonas gilva.</title>
        <authorList>
            <person name="Zhu D."/>
            <person name="Zheng S."/>
        </authorList>
    </citation>
    <scope>NUCLEOTIDE SEQUENCE [LARGE SCALE GENOMIC DNA]</scope>
    <source>
        <strain evidence="2 3">ZDH117</strain>
    </source>
</reference>
<keyword evidence="3" id="KW-1185">Reference proteome</keyword>
<accession>A0A396RRH2</accession>
<dbReference type="Pfam" id="PF13744">
    <property type="entry name" value="HTH_37"/>
    <property type="match status" value="1"/>
</dbReference>
<dbReference type="Gene3D" id="1.10.260.40">
    <property type="entry name" value="lambda repressor-like DNA-binding domains"/>
    <property type="match status" value="1"/>
</dbReference>
<proteinExistence type="predicted"/>
<feature type="domain" description="HTH cro/C1-type" evidence="1">
    <location>
        <begin position="33"/>
        <end position="88"/>
    </location>
</feature>
<dbReference type="RefSeq" id="WP_118862497.1">
    <property type="nucleotide sequence ID" value="NZ_QWLV01000001.1"/>
</dbReference>
<dbReference type="InterPro" id="IPR039554">
    <property type="entry name" value="HigA2-like_HTH"/>
</dbReference>
<dbReference type="InterPro" id="IPR001387">
    <property type="entry name" value="Cro/C1-type_HTH"/>
</dbReference>
<dbReference type="CDD" id="cd00093">
    <property type="entry name" value="HTH_XRE"/>
    <property type="match status" value="1"/>
</dbReference>
<dbReference type="SUPFAM" id="SSF47413">
    <property type="entry name" value="lambda repressor-like DNA-binding domains"/>
    <property type="match status" value="1"/>
</dbReference>
<protein>
    <submittedName>
        <fullName evidence="2">XRE family transcriptional regulator</fullName>
    </submittedName>
</protein>
<evidence type="ECO:0000313" key="3">
    <source>
        <dbReference type="Proteomes" id="UP000266693"/>
    </source>
</evidence>
<dbReference type="SMART" id="SM00530">
    <property type="entry name" value="HTH_XRE"/>
    <property type="match status" value="1"/>
</dbReference>
<comment type="caution">
    <text evidence="2">The sequence shown here is derived from an EMBL/GenBank/DDBJ whole genome shotgun (WGS) entry which is preliminary data.</text>
</comment>